<keyword evidence="5" id="KW-0547">Nucleotide-binding</keyword>
<keyword evidence="8" id="KW-0460">Magnesium</keyword>
<name>A0AAV2R6L9_MEGNR</name>
<dbReference type="InterPro" id="IPR009000">
    <property type="entry name" value="Transl_B-barrel_sf"/>
</dbReference>
<keyword evidence="9" id="KW-0648">Protein biosynthesis</keyword>
<dbReference type="InterPro" id="IPR031157">
    <property type="entry name" value="G_TR_CS"/>
</dbReference>
<dbReference type="SUPFAM" id="SSF52540">
    <property type="entry name" value="P-loop containing nucleoside triphosphate hydrolases"/>
    <property type="match status" value="1"/>
</dbReference>
<dbReference type="CDD" id="cd01884">
    <property type="entry name" value="EF_Tu"/>
    <property type="match status" value="1"/>
</dbReference>
<dbReference type="GO" id="GO:0003746">
    <property type="term" value="F:translation elongation factor activity"/>
    <property type="evidence" value="ECO:0007669"/>
    <property type="project" value="UniProtKB-KW"/>
</dbReference>
<reference evidence="12 13" key="1">
    <citation type="submission" date="2024-05" db="EMBL/GenBank/DDBJ databases">
        <authorList>
            <person name="Wallberg A."/>
        </authorList>
    </citation>
    <scope>NUCLEOTIDE SEQUENCE [LARGE SCALE GENOMIC DNA]</scope>
</reference>
<keyword evidence="7" id="KW-0378">Hydrolase</keyword>
<dbReference type="EC" id="3.6.5.3" evidence="2"/>
<gene>
    <name evidence="12" type="ORF">MNOR_LOCUS20519</name>
</gene>
<dbReference type="InterPro" id="IPR041709">
    <property type="entry name" value="EF-Tu_GTP-bd"/>
</dbReference>
<dbReference type="PRINTS" id="PR00315">
    <property type="entry name" value="ELONGATNFCT"/>
</dbReference>
<evidence type="ECO:0000256" key="4">
    <source>
        <dbReference type="ARBA" id="ARBA00022723"/>
    </source>
</evidence>
<dbReference type="Gene3D" id="2.40.30.10">
    <property type="entry name" value="Translation factors"/>
    <property type="match status" value="1"/>
</dbReference>
<feature type="domain" description="Tr-type G" evidence="11">
    <location>
        <begin position="69"/>
        <end position="264"/>
    </location>
</feature>
<protein>
    <recommendedName>
        <fullName evidence="2">protein-synthesizing GTPase</fullName>
        <ecNumber evidence="2">3.6.5.3</ecNumber>
    </recommendedName>
</protein>
<keyword evidence="10" id="KW-0342">GTP-binding</keyword>
<dbReference type="InterPro" id="IPR050055">
    <property type="entry name" value="EF-Tu_GTPase"/>
</dbReference>
<feature type="non-terminal residue" evidence="12">
    <location>
        <position position="484"/>
    </location>
</feature>
<evidence type="ECO:0000313" key="12">
    <source>
        <dbReference type="EMBL" id="CAL4114813.1"/>
    </source>
</evidence>
<dbReference type="PANTHER" id="PTHR43721:SF2">
    <property type="entry name" value="ELONGATION FACTOR TU, MITOCHONDRIAL"/>
    <property type="match status" value="1"/>
</dbReference>
<dbReference type="GO" id="GO:0005525">
    <property type="term" value="F:GTP binding"/>
    <property type="evidence" value="ECO:0007669"/>
    <property type="project" value="UniProtKB-KW"/>
</dbReference>
<keyword evidence="6" id="KW-0251">Elongation factor</keyword>
<evidence type="ECO:0000259" key="11">
    <source>
        <dbReference type="PROSITE" id="PS51722"/>
    </source>
</evidence>
<dbReference type="GO" id="GO:0070125">
    <property type="term" value="P:mitochondrial translational elongation"/>
    <property type="evidence" value="ECO:0007669"/>
    <property type="project" value="TreeGrafter"/>
</dbReference>
<dbReference type="PROSITE" id="PS00301">
    <property type="entry name" value="G_TR_1"/>
    <property type="match status" value="1"/>
</dbReference>
<dbReference type="PROSITE" id="PS51722">
    <property type="entry name" value="G_TR_2"/>
    <property type="match status" value="1"/>
</dbReference>
<keyword evidence="4" id="KW-0479">Metal-binding</keyword>
<dbReference type="PANTHER" id="PTHR43721">
    <property type="entry name" value="ELONGATION FACTOR TU-RELATED"/>
    <property type="match status" value="1"/>
</dbReference>
<proteinExistence type="predicted"/>
<dbReference type="NCBIfam" id="TIGR00231">
    <property type="entry name" value="small_GTP"/>
    <property type="match status" value="1"/>
</dbReference>
<dbReference type="InterPro" id="IPR004161">
    <property type="entry name" value="EFTu-like_2"/>
</dbReference>
<evidence type="ECO:0000256" key="2">
    <source>
        <dbReference type="ARBA" id="ARBA00011986"/>
    </source>
</evidence>
<evidence type="ECO:0000256" key="5">
    <source>
        <dbReference type="ARBA" id="ARBA00022741"/>
    </source>
</evidence>
<accession>A0AAV2R6L9</accession>
<dbReference type="Proteomes" id="UP001497623">
    <property type="component" value="Unassembled WGS sequence"/>
</dbReference>
<dbReference type="InterPro" id="IPR000795">
    <property type="entry name" value="T_Tr_GTP-bd_dom"/>
</dbReference>
<dbReference type="EMBL" id="CAXKWB010015919">
    <property type="protein sequence ID" value="CAL4114813.1"/>
    <property type="molecule type" value="Genomic_DNA"/>
</dbReference>
<keyword evidence="13" id="KW-1185">Reference proteome</keyword>
<evidence type="ECO:0000256" key="1">
    <source>
        <dbReference type="ARBA" id="ARBA00011245"/>
    </source>
</evidence>
<evidence type="ECO:0000256" key="8">
    <source>
        <dbReference type="ARBA" id="ARBA00022842"/>
    </source>
</evidence>
<dbReference type="GO" id="GO:0003924">
    <property type="term" value="F:GTPase activity"/>
    <property type="evidence" value="ECO:0007669"/>
    <property type="project" value="InterPro"/>
</dbReference>
<comment type="subunit">
    <text evidence="1">Monomer.</text>
</comment>
<organism evidence="12 13">
    <name type="scientific">Meganyctiphanes norvegica</name>
    <name type="common">Northern krill</name>
    <name type="synonym">Thysanopoda norvegica</name>
    <dbReference type="NCBI Taxonomy" id="48144"/>
    <lineage>
        <taxon>Eukaryota</taxon>
        <taxon>Metazoa</taxon>
        <taxon>Ecdysozoa</taxon>
        <taxon>Arthropoda</taxon>
        <taxon>Crustacea</taxon>
        <taxon>Multicrustacea</taxon>
        <taxon>Malacostraca</taxon>
        <taxon>Eumalacostraca</taxon>
        <taxon>Eucarida</taxon>
        <taxon>Euphausiacea</taxon>
        <taxon>Euphausiidae</taxon>
        <taxon>Meganyctiphanes</taxon>
    </lineage>
</organism>
<dbReference type="FunFam" id="3.40.50.300:FF:000576">
    <property type="entry name" value="Elongation factor Tu"/>
    <property type="match status" value="1"/>
</dbReference>
<evidence type="ECO:0000256" key="3">
    <source>
        <dbReference type="ARBA" id="ARBA00022490"/>
    </source>
</evidence>
<dbReference type="GO" id="GO:0005739">
    <property type="term" value="C:mitochondrion"/>
    <property type="evidence" value="ECO:0007669"/>
    <property type="project" value="TreeGrafter"/>
</dbReference>
<comment type="caution">
    <text evidence="12">The sequence shown here is derived from an EMBL/GenBank/DDBJ whole genome shotgun (WGS) entry which is preliminary data.</text>
</comment>
<dbReference type="InterPro" id="IPR005225">
    <property type="entry name" value="Small_GTP-bd"/>
</dbReference>
<keyword evidence="3" id="KW-0963">Cytoplasm</keyword>
<dbReference type="Pfam" id="PF00009">
    <property type="entry name" value="GTP_EFTU"/>
    <property type="match status" value="1"/>
</dbReference>
<evidence type="ECO:0000256" key="7">
    <source>
        <dbReference type="ARBA" id="ARBA00022801"/>
    </source>
</evidence>
<evidence type="ECO:0000313" key="13">
    <source>
        <dbReference type="Proteomes" id="UP001497623"/>
    </source>
</evidence>
<dbReference type="Pfam" id="PF03144">
    <property type="entry name" value="GTP_EFTU_D2"/>
    <property type="match status" value="1"/>
</dbReference>
<dbReference type="AlphaFoldDB" id="A0AAV2R6L9"/>
<dbReference type="InterPro" id="IPR027417">
    <property type="entry name" value="P-loop_NTPase"/>
</dbReference>
<dbReference type="GO" id="GO:0046872">
    <property type="term" value="F:metal ion binding"/>
    <property type="evidence" value="ECO:0007669"/>
    <property type="project" value="UniProtKB-KW"/>
</dbReference>
<evidence type="ECO:0000256" key="9">
    <source>
        <dbReference type="ARBA" id="ARBA00022917"/>
    </source>
</evidence>
<evidence type="ECO:0000256" key="6">
    <source>
        <dbReference type="ARBA" id="ARBA00022768"/>
    </source>
</evidence>
<dbReference type="Gene3D" id="3.40.50.300">
    <property type="entry name" value="P-loop containing nucleotide triphosphate hydrolases"/>
    <property type="match status" value="1"/>
</dbReference>
<dbReference type="SUPFAM" id="SSF50447">
    <property type="entry name" value="Translation proteins"/>
    <property type="match status" value="1"/>
</dbReference>
<sequence length="484" mass="53368">MPLLWSSRVVNLWPRAIVVITGQCIIAYKLNSKARRLNIETCLITICNTQKHNQFVYSKRQYQGNKNRESIFSLLPSGHVDHGKTTLTAAITKVLQDAGMSSYMSYDQIDRAPEEKIRGITINTCHVTYSSKLRQYYHTDCPGHADFVKNMISGASQMDGAILVVAANDGQMPQTREHLLLAKQVGVKKICVYVNKADLVDDDVLELVEIEVRELLDDYGFDGNNSPFIVGSAKLALSGDKSPIGEPSIYNLMEALDNYIPVPTRDLESPFVLPLDNFFSVPGRGSVVVGTIKCGKIKKGTNAELLGFDKQIKTTVGDVQVFKKSVSIAEAGQNVGVLLRGIKMSVLHRGMSLTAKGSAASLNRFAFTVVCMLTLYGISTGQAGRRKACFQYQKCILGIQVNKLSTSREINLPSVVQLHIPSGNSNIFNDLQINMQITAKKIYILVEPNIQAVSRLIPNLVSDLLSVLIDFRSYKANNFEAISN</sequence>
<evidence type="ECO:0000256" key="10">
    <source>
        <dbReference type="ARBA" id="ARBA00023134"/>
    </source>
</evidence>